<name>A0A6C0L7X5_9ZZZZ</name>
<evidence type="ECO:0000313" key="2">
    <source>
        <dbReference type="EMBL" id="QHU26713.1"/>
    </source>
</evidence>
<accession>A0A6C0L7X5</accession>
<sequence>MNTESQIDFSKRIEELTNQYYSDNKKNTFFKSSQKMDCAAQVTNQIGIDELIQRTVYLIPNSDSVFMDYTVFKRYATPENYPKIVGYILSLLNYCISKYGHYCAHVNLDTFTISAAERHKTAIECFLTNCMRPDCQYSLKLKNMNIYNTPNTFNNISKVLMPFVDPVVREKIVLYDKKCSSELLNNLMKN</sequence>
<dbReference type="EMBL" id="MN740444">
    <property type="protein sequence ID" value="QHU26713.1"/>
    <property type="molecule type" value="Genomic_DNA"/>
</dbReference>
<dbReference type="InterPro" id="IPR001251">
    <property type="entry name" value="CRAL-TRIO_dom"/>
</dbReference>
<dbReference type="Pfam" id="PF00650">
    <property type="entry name" value="CRAL_TRIO"/>
    <property type="match status" value="1"/>
</dbReference>
<proteinExistence type="predicted"/>
<dbReference type="AlphaFoldDB" id="A0A6C0L7X5"/>
<dbReference type="InterPro" id="IPR036865">
    <property type="entry name" value="CRAL-TRIO_dom_sf"/>
</dbReference>
<dbReference type="Gene3D" id="3.40.525.10">
    <property type="entry name" value="CRAL-TRIO lipid binding domain"/>
    <property type="match status" value="1"/>
</dbReference>
<reference evidence="2" key="1">
    <citation type="journal article" date="2020" name="Nature">
        <title>Giant virus diversity and host interactions through global metagenomics.</title>
        <authorList>
            <person name="Schulz F."/>
            <person name="Roux S."/>
            <person name="Paez-Espino D."/>
            <person name="Jungbluth S."/>
            <person name="Walsh D.A."/>
            <person name="Denef V.J."/>
            <person name="McMahon K.D."/>
            <person name="Konstantinidis K.T."/>
            <person name="Eloe-Fadrosh E.A."/>
            <person name="Kyrpides N.C."/>
            <person name="Woyke T."/>
        </authorList>
    </citation>
    <scope>NUCLEOTIDE SEQUENCE</scope>
    <source>
        <strain evidence="2">GVMAG-M-3300027759-42</strain>
    </source>
</reference>
<dbReference type="SUPFAM" id="SSF52087">
    <property type="entry name" value="CRAL/TRIO domain"/>
    <property type="match status" value="1"/>
</dbReference>
<evidence type="ECO:0000259" key="1">
    <source>
        <dbReference type="Pfam" id="PF00650"/>
    </source>
</evidence>
<protein>
    <recommendedName>
        <fullName evidence="1">CRAL-TRIO domain-containing protein</fullName>
    </recommendedName>
</protein>
<organism evidence="2">
    <name type="scientific">viral metagenome</name>
    <dbReference type="NCBI Taxonomy" id="1070528"/>
    <lineage>
        <taxon>unclassified sequences</taxon>
        <taxon>metagenomes</taxon>
        <taxon>organismal metagenomes</taxon>
    </lineage>
</organism>
<feature type="domain" description="CRAL-TRIO" evidence="1">
    <location>
        <begin position="98"/>
        <end position="185"/>
    </location>
</feature>